<feature type="transmembrane region" description="Helical" evidence="1">
    <location>
        <begin position="12"/>
        <end position="28"/>
    </location>
</feature>
<feature type="transmembrane region" description="Helical" evidence="1">
    <location>
        <begin position="90"/>
        <end position="112"/>
    </location>
</feature>
<feature type="transmembrane region" description="Helical" evidence="1">
    <location>
        <begin position="48"/>
        <end position="69"/>
    </location>
</feature>
<evidence type="ECO:0000259" key="2">
    <source>
        <dbReference type="Pfam" id="PF07853"/>
    </source>
</evidence>
<protein>
    <recommendedName>
        <fullName evidence="2">DUF1648 domain-containing protein</fullName>
    </recommendedName>
</protein>
<gene>
    <name evidence="3" type="ORF">GCM10010912_64890</name>
</gene>
<dbReference type="Pfam" id="PF07853">
    <property type="entry name" value="DUF1648"/>
    <property type="match status" value="1"/>
</dbReference>
<accession>A0A917D5F7</accession>
<proteinExistence type="predicted"/>
<evidence type="ECO:0000313" key="3">
    <source>
        <dbReference type="EMBL" id="GGG11517.1"/>
    </source>
</evidence>
<dbReference type="PIRSF" id="PIRSF038959">
    <property type="entry name" value="SdpI"/>
    <property type="match status" value="1"/>
</dbReference>
<keyword evidence="1" id="KW-0812">Transmembrane</keyword>
<sequence>MKDFKWKWQDSVIVILGLVAVGYALLNYNRLPEQLPVHYGINGEPDNYWSKGAVISLMGAFGILLPLLMQFTRSIDPKRENYKKFENAYGMTRLVIGVFFNLMLMFTISSGLGENLDAGKLGLAAAGLMFIFMGNYMPQVKGTYLFGIRTAWTLASPEVWRKTHRTAGILWVAAGLLILVGALLGKTWSASLLIAALILAIVVPTLYSWAISRRLEA</sequence>
<evidence type="ECO:0000313" key="4">
    <source>
        <dbReference type="Proteomes" id="UP000637643"/>
    </source>
</evidence>
<feature type="domain" description="DUF1648" evidence="2">
    <location>
        <begin position="16"/>
        <end position="57"/>
    </location>
</feature>
<comment type="caution">
    <text evidence="3">The sequence shown here is derived from an EMBL/GenBank/DDBJ whole genome shotgun (WGS) entry which is preliminary data.</text>
</comment>
<dbReference type="EMBL" id="BMKR01000053">
    <property type="protein sequence ID" value="GGG11517.1"/>
    <property type="molecule type" value="Genomic_DNA"/>
</dbReference>
<reference evidence="3" key="1">
    <citation type="journal article" date="2014" name="Int. J. Syst. Evol. Microbiol.">
        <title>Complete genome sequence of Corynebacterium casei LMG S-19264T (=DSM 44701T), isolated from a smear-ripened cheese.</title>
        <authorList>
            <consortium name="US DOE Joint Genome Institute (JGI-PGF)"/>
            <person name="Walter F."/>
            <person name="Albersmeier A."/>
            <person name="Kalinowski J."/>
            <person name="Ruckert C."/>
        </authorList>
    </citation>
    <scope>NUCLEOTIDE SEQUENCE</scope>
    <source>
        <strain evidence="3">CGMCC 1.16134</strain>
    </source>
</reference>
<keyword evidence="4" id="KW-1185">Reference proteome</keyword>
<feature type="transmembrane region" description="Helical" evidence="1">
    <location>
        <begin position="166"/>
        <end position="184"/>
    </location>
</feature>
<organism evidence="3 4">
    <name type="scientific">Paenibacillus albidus</name>
    <dbReference type="NCBI Taxonomy" id="2041023"/>
    <lineage>
        <taxon>Bacteria</taxon>
        <taxon>Bacillati</taxon>
        <taxon>Bacillota</taxon>
        <taxon>Bacilli</taxon>
        <taxon>Bacillales</taxon>
        <taxon>Paenibacillaceae</taxon>
        <taxon>Paenibacillus</taxon>
    </lineage>
</organism>
<dbReference type="InterPro" id="IPR025962">
    <property type="entry name" value="SdpI/YhfL"/>
</dbReference>
<dbReference type="GO" id="GO:0009636">
    <property type="term" value="P:response to toxic substance"/>
    <property type="evidence" value="ECO:0007669"/>
    <property type="project" value="TreeGrafter"/>
</dbReference>
<feature type="transmembrane region" description="Helical" evidence="1">
    <location>
        <begin position="190"/>
        <end position="211"/>
    </location>
</feature>
<keyword evidence="1" id="KW-0472">Membrane</keyword>
<dbReference type="Pfam" id="PF13630">
    <property type="entry name" value="SdpI"/>
    <property type="match status" value="1"/>
</dbReference>
<dbReference type="RefSeq" id="WP_189032118.1">
    <property type="nucleotide sequence ID" value="NZ_BMKR01000053.1"/>
</dbReference>
<dbReference type="PANTHER" id="PTHR37810:SF5">
    <property type="entry name" value="IMMUNITY PROTEIN SDPI"/>
    <property type="match status" value="1"/>
</dbReference>
<dbReference type="PANTHER" id="PTHR37810">
    <property type="entry name" value="IMMUNITY PROTEIN SDPI"/>
    <property type="match status" value="1"/>
</dbReference>
<evidence type="ECO:0000256" key="1">
    <source>
        <dbReference type="SAM" id="Phobius"/>
    </source>
</evidence>
<dbReference type="AlphaFoldDB" id="A0A917D5F7"/>
<dbReference type="InterPro" id="IPR012867">
    <property type="entry name" value="DUF1648"/>
</dbReference>
<feature type="transmembrane region" description="Helical" evidence="1">
    <location>
        <begin position="118"/>
        <end position="137"/>
    </location>
</feature>
<dbReference type="InterPro" id="IPR026272">
    <property type="entry name" value="SdpI"/>
</dbReference>
<name>A0A917D5F7_9BACL</name>
<dbReference type="Proteomes" id="UP000637643">
    <property type="component" value="Unassembled WGS sequence"/>
</dbReference>
<keyword evidence="1" id="KW-1133">Transmembrane helix</keyword>
<reference evidence="3" key="2">
    <citation type="submission" date="2020-09" db="EMBL/GenBank/DDBJ databases">
        <authorList>
            <person name="Sun Q."/>
            <person name="Zhou Y."/>
        </authorList>
    </citation>
    <scope>NUCLEOTIDE SEQUENCE</scope>
    <source>
        <strain evidence="3">CGMCC 1.16134</strain>
    </source>
</reference>